<evidence type="ECO:0000313" key="2">
    <source>
        <dbReference type="Proteomes" id="UP000294360"/>
    </source>
</evidence>
<protein>
    <submittedName>
        <fullName evidence="1">Uncharacterized protein</fullName>
    </submittedName>
</protein>
<sequence length="81" mass="8947">MCALSPNLSRRDLADEILISAMRFVLSALPDADLAIYDRRAARYRAELGLDASAILRFDAGALEVERIRRRAISARVSEAA</sequence>
<name>A0A4U8YWW7_METTU</name>
<dbReference type="Proteomes" id="UP000294360">
    <property type="component" value="Chromosome"/>
</dbReference>
<reference evidence="1 2" key="1">
    <citation type="submission" date="2019-03" db="EMBL/GenBank/DDBJ databases">
        <authorList>
            <person name="Kox A.R. M."/>
        </authorList>
    </citation>
    <scope>NUCLEOTIDE SEQUENCE [LARGE SCALE GENOMIC DNA]</scope>
    <source>
        <strain evidence="1">MTUNDRAET4 annotated genome</strain>
    </source>
</reference>
<accession>A0A4U8YWW7</accession>
<dbReference type="KEGG" id="mtun:MTUNDRAET4_1002"/>
<organism evidence="1 2">
    <name type="scientific">Methylocella tundrae</name>
    <dbReference type="NCBI Taxonomy" id="227605"/>
    <lineage>
        <taxon>Bacteria</taxon>
        <taxon>Pseudomonadati</taxon>
        <taxon>Pseudomonadota</taxon>
        <taxon>Alphaproteobacteria</taxon>
        <taxon>Hyphomicrobiales</taxon>
        <taxon>Beijerinckiaceae</taxon>
        <taxon>Methylocella</taxon>
    </lineage>
</organism>
<evidence type="ECO:0000313" key="1">
    <source>
        <dbReference type="EMBL" id="VFU07895.1"/>
    </source>
</evidence>
<dbReference type="EMBL" id="LR536450">
    <property type="protein sequence ID" value="VFU07895.1"/>
    <property type="molecule type" value="Genomic_DNA"/>
</dbReference>
<dbReference type="AlphaFoldDB" id="A0A4U8YWW7"/>
<gene>
    <name evidence="1" type="ORF">MTUNDRAET4_1002</name>
</gene>
<proteinExistence type="predicted"/>
<dbReference type="RefSeq" id="WP_134487516.1">
    <property type="nucleotide sequence ID" value="NZ_CP139089.1"/>
</dbReference>